<sequence>MTTATIDAPTLPAAPALPRVTVADLLRRLGDIPADRVRFNPVPGLATFEDLVHVNATRDAQICEWVDGTLVEKAMGFHESWLAVIIIGELYAYLKANDIGMASAPDGVMNILPGVGRAPDVAFIPWAKLKDGKPPARENKVPAVVPDLVIEILSASNTPAEMARKRDEYFRAGVKRVWEISPESRSANVFTGPTAVTPVPADGTLDGDAILPGFTLALRDLFDRADRR</sequence>
<dbReference type="GO" id="GO:0004519">
    <property type="term" value="F:endonuclease activity"/>
    <property type="evidence" value="ECO:0007669"/>
    <property type="project" value="UniProtKB-KW"/>
</dbReference>
<dbReference type="Gene3D" id="3.90.1570.10">
    <property type="entry name" value="tt1808, chain A"/>
    <property type="match status" value="1"/>
</dbReference>
<dbReference type="KEGG" id="gog:C1280_19490"/>
<dbReference type="EMBL" id="CP025958">
    <property type="protein sequence ID" value="AWM38953.1"/>
    <property type="molecule type" value="Genomic_DNA"/>
</dbReference>
<dbReference type="InterPro" id="IPR011335">
    <property type="entry name" value="Restrct_endonuc-II-like"/>
</dbReference>
<keyword evidence="2" id="KW-0378">Hydrolase</keyword>
<keyword evidence="2" id="KW-0540">Nuclease</keyword>
<organism evidence="2 3">
    <name type="scientific">Gemmata obscuriglobus</name>
    <dbReference type="NCBI Taxonomy" id="114"/>
    <lineage>
        <taxon>Bacteria</taxon>
        <taxon>Pseudomonadati</taxon>
        <taxon>Planctomycetota</taxon>
        <taxon>Planctomycetia</taxon>
        <taxon>Gemmatales</taxon>
        <taxon>Gemmataceae</taxon>
        <taxon>Gemmata</taxon>
    </lineage>
</organism>
<keyword evidence="2" id="KW-0255">Endonuclease</keyword>
<protein>
    <submittedName>
        <fullName evidence="2">Uma2 family endonuclease</fullName>
    </submittedName>
</protein>
<name>A0A2Z3GYV7_9BACT</name>
<evidence type="ECO:0000259" key="1">
    <source>
        <dbReference type="Pfam" id="PF05685"/>
    </source>
</evidence>
<evidence type="ECO:0000313" key="3">
    <source>
        <dbReference type="Proteomes" id="UP000245802"/>
    </source>
</evidence>
<proteinExistence type="predicted"/>
<dbReference type="Proteomes" id="UP000245802">
    <property type="component" value="Chromosome"/>
</dbReference>
<dbReference type="CDD" id="cd06260">
    <property type="entry name" value="DUF820-like"/>
    <property type="match status" value="1"/>
</dbReference>
<evidence type="ECO:0000313" key="2">
    <source>
        <dbReference type="EMBL" id="AWM38953.1"/>
    </source>
</evidence>
<dbReference type="InterPro" id="IPR008538">
    <property type="entry name" value="Uma2"/>
</dbReference>
<dbReference type="Pfam" id="PF05685">
    <property type="entry name" value="Uma2"/>
    <property type="match status" value="1"/>
</dbReference>
<gene>
    <name evidence="2" type="ORF">C1280_19490</name>
</gene>
<keyword evidence="3" id="KW-1185">Reference proteome</keyword>
<feature type="domain" description="Putative restriction endonuclease" evidence="1">
    <location>
        <begin position="57"/>
        <end position="218"/>
    </location>
</feature>
<dbReference type="RefSeq" id="WP_029601223.1">
    <property type="nucleotide sequence ID" value="NZ_CP025958.1"/>
</dbReference>
<dbReference type="PANTHER" id="PTHR34107:SF1">
    <property type="entry name" value="SLL0198 PROTEIN"/>
    <property type="match status" value="1"/>
</dbReference>
<dbReference type="AlphaFoldDB" id="A0A2Z3GYV7"/>
<dbReference type="OrthoDB" id="1807117at2"/>
<accession>A0A2Z3GYV7</accession>
<reference evidence="2 3" key="1">
    <citation type="submission" date="2018-01" db="EMBL/GenBank/DDBJ databases">
        <title>G. obscuriglobus.</title>
        <authorList>
            <person name="Franke J."/>
            <person name="Blomberg W."/>
            <person name="Selmecki A."/>
        </authorList>
    </citation>
    <scope>NUCLEOTIDE SEQUENCE [LARGE SCALE GENOMIC DNA]</scope>
    <source>
        <strain evidence="2 3">DSM 5831</strain>
    </source>
</reference>
<dbReference type="InterPro" id="IPR012296">
    <property type="entry name" value="Nuclease_put_TT1808"/>
</dbReference>
<dbReference type="PANTHER" id="PTHR34107">
    <property type="entry name" value="SLL0198 PROTEIN-RELATED"/>
    <property type="match status" value="1"/>
</dbReference>
<dbReference type="SUPFAM" id="SSF52980">
    <property type="entry name" value="Restriction endonuclease-like"/>
    <property type="match status" value="1"/>
</dbReference>